<name>A0ABX7SYS9_9FLAO</name>
<proteinExistence type="predicted"/>
<accession>A0ABX7SYS9</accession>
<evidence type="ECO:0000313" key="1">
    <source>
        <dbReference type="EMBL" id="QTD38448.1"/>
    </source>
</evidence>
<dbReference type="EMBL" id="CP071795">
    <property type="protein sequence ID" value="QTD38448.1"/>
    <property type="molecule type" value="Genomic_DNA"/>
</dbReference>
<sequence>MGVADQYQYIDDAFYKYIDEIRIRPLRLQIQYNSWFDFYQKVTKEKFQKSASIIYKKLVTERGCKPLNAYVIDDGWQDSFSKNSDWGNKLWKINTNKFDPDFKSSHALVKKQNGTLGLWYSPGCFFGANPMIKKLEAQGYESLGFSMSMTGPKYMQAFEERTLELAKKGISYFKFDGIFGHLYTRAFELNGRGTPSMPQLNLKGFSTTDPRLNDSKYDELKTYYLVAGTERLIDVFTKVSAINPEVFMAITNGAYLSPWWLQHVDLVWLINAADGAIGDGRTGELTYRDGIYHDIWTKENTKFPINAIFNHEPKKVKTGETNKEFSEYLFMNLSRGTGFIEFYIKTEQLADRDWDVMAKGLKWVYEVFPTFKNVKMHGGDPRKNEVYGYSAWNRKRGYLSFHNPSKKNKIYTIKLDRDLGLYKSTNQTYSVTSPLDNAQEEEGKAVNYNQSIHINLKPGEVKILDFKI</sequence>
<keyword evidence="2" id="KW-1185">Reference proteome</keyword>
<dbReference type="InterPro" id="IPR013785">
    <property type="entry name" value="Aldolase_TIM"/>
</dbReference>
<evidence type="ECO:0000313" key="2">
    <source>
        <dbReference type="Proteomes" id="UP000663935"/>
    </source>
</evidence>
<organism evidence="1 2">
    <name type="scientific">Polaribacter batillariae</name>
    <dbReference type="NCBI Taxonomy" id="2808900"/>
    <lineage>
        <taxon>Bacteria</taxon>
        <taxon>Pseudomonadati</taxon>
        <taxon>Bacteroidota</taxon>
        <taxon>Flavobacteriia</taxon>
        <taxon>Flavobacteriales</taxon>
        <taxon>Flavobacteriaceae</taxon>
    </lineage>
</organism>
<dbReference type="Gene3D" id="3.20.20.70">
    <property type="entry name" value="Aldolase class I"/>
    <property type="match status" value="1"/>
</dbReference>
<dbReference type="SUPFAM" id="SSF51445">
    <property type="entry name" value="(Trans)glycosidases"/>
    <property type="match status" value="1"/>
</dbReference>
<dbReference type="InterPro" id="IPR017853">
    <property type="entry name" value="GH"/>
</dbReference>
<dbReference type="RefSeq" id="WP_207972578.1">
    <property type="nucleotide sequence ID" value="NZ_CP071795.1"/>
</dbReference>
<evidence type="ECO:0008006" key="3">
    <source>
        <dbReference type="Google" id="ProtNLM"/>
    </source>
</evidence>
<dbReference type="Proteomes" id="UP000663935">
    <property type="component" value="Chromosome"/>
</dbReference>
<gene>
    <name evidence="1" type="ORF">JL193_03910</name>
</gene>
<reference evidence="1 2" key="1">
    <citation type="submission" date="2021-03" db="EMBL/GenBank/DDBJ databases">
        <title>Complete genome of Polaribacter_sp.G4M1.</title>
        <authorList>
            <person name="Jeong S.W."/>
            <person name="Bae J.W."/>
        </authorList>
    </citation>
    <scope>NUCLEOTIDE SEQUENCE [LARGE SCALE GENOMIC DNA]</scope>
    <source>
        <strain evidence="1 2">G4M1</strain>
    </source>
</reference>
<protein>
    <recommendedName>
        <fullName evidence="3">Alpha-galactosidase</fullName>
    </recommendedName>
</protein>